<evidence type="ECO:0000259" key="6">
    <source>
        <dbReference type="Pfam" id="PF00692"/>
    </source>
</evidence>
<dbReference type="GO" id="GO:0006226">
    <property type="term" value="P:dUMP biosynthetic process"/>
    <property type="evidence" value="ECO:0007669"/>
    <property type="project" value="InterPro"/>
</dbReference>
<dbReference type="EMBL" id="VULT01000004">
    <property type="protein sequence ID" value="MSS16833.1"/>
    <property type="molecule type" value="Genomic_DNA"/>
</dbReference>
<evidence type="ECO:0000313" key="8">
    <source>
        <dbReference type="Proteomes" id="UP000483362"/>
    </source>
</evidence>
<proteinExistence type="inferred from homology"/>
<dbReference type="Gene3D" id="2.70.40.10">
    <property type="match status" value="1"/>
</dbReference>
<reference evidence="7 8" key="1">
    <citation type="submission" date="2019-08" db="EMBL/GenBank/DDBJ databases">
        <title>In-depth cultivation of the pig gut microbiome towards novel bacterial diversity and tailored functional studies.</title>
        <authorList>
            <person name="Wylensek D."/>
            <person name="Hitch T.C.A."/>
            <person name="Clavel T."/>
        </authorList>
    </citation>
    <scope>NUCLEOTIDE SEQUENCE [LARGE SCALE GENOMIC DNA]</scope>
    <source>
        <strain evidence="7 8">Oil-RF-744-WCA-WT-10</strain>
    </source>
</reference>
<feature type="domain" description="dUTPase-like" evidence="6">
    <location>
        <begin position="12"/>
        <end position="142"/>
    </location>
</feature>
<accession>A0A6L5XC41</accession>
<keyword evidence="4" id="KW-0546">Nucleotide metabolism</keyword>
<dbReference type="InterPro" id="IPR029054">
    <property type="entry name" value="dUTPase-like"/>
</dbReference>
<sequence length="143" mass="15873">MLVRFKKMVPEAVAPTRAHQSDAGLDLTAIGKDFDRLGNVVYHTGIAVEIPQGHVGLVFPRSSVCRKAQMLTNSVGVIDSGYRGEITMKFKPQTCYGRHHEEYVVGERIGQLIIMPYPEIEFEEVDELDFGERGENGYGSSGK</sequence>
<organism evidence="7 8">
    <name type="scientific">Sodaliphilus pleomorphus</name>
    <dbReference type="NCBI Taxonomy" id="2606626"/>
    <lineage>
        <taxon>Bacteria</taxon>
        <taxon>Pseudomonadati</taxon>
        <taxon>Bacteroidota</taxon>
        <taxon>Bacteroidia</taxon>
        <taxon>Bacteroidales</taxon>
        <taxon>Muribaculaceae</taxon>
        <taxon>Sodaliphilus</taxon>
    </lineage>
</organism>
<dbReference type="EC" id="3.6.1.23" evidence="2"/>
<dbReference type="GO" id="GO:0000287">
    <property type="term" value="F:magnesium ion binding"/>
    <property type="evidence" value="ECO:0007669"/>
    <property type="project" value="InterPro"/>
</dbReference>
<evidence type="ECO:0000256" key="4">
    <source>
        <dbReference type="ARBA" id="ARBA00023080"/>
    </source>
</evidence>
<keyword evidence="3 7" id="KW-0378">Hydrolase</keyword>
<evidence type="ECO:0000256" key="2">
    <source>
        <dbReference type="ARBA" id="ARBA00012379"/>
    </source>
</evidence>
<evidence type="ECO:0000256" key="3">
    <source>
        <dbReference type="ARBA" id="ARBA00022801"/>
    </source>
</evidence>
<dbReference type="PANTHER" id="PTHR11241:SF0">
    <property type="entry name" value="DEOXYURIDINE 5'-TRIPHOSPHATE NUCLEOTIDOHYDROLASE"/>
    <property type="match status" value="1"/>
</dbReference>
<keyword evidence="8" id="KW-1185">Reference proteome</keyword>
<dbReference type="CDD" id="cd07557">
    <property type="entry name" value="trimeric_dUTPase"/>
    <property type="match status" value="1"/>
</dbReference>
<evidence type="ECO:0000256" key="5">
    <source>
        <dbReference type="ARBA" id="ARBA00047686"/>
    </source>
</evidence>
<comment type="similarity">
    <text evidence="1">Belongs to the dUTPase family.</text>
</comment>
<evidence type="ECO:0000313" key="7">
    <source>
        <dbReference type="EMBL" id="MSS16833.1"/>
    </source>
</evidence>
<name>A0A6L5XC41_9BACT</name>
<dbReference type="RefSeq" id="WP_154329035.1">
    <property type="nucleotide sequence ID" value="NZ_CP045696.1"/>
</dbReference>
<dbReference type="GO" id="GO:0004170">
    <property type="term" value="F:dUTP diphosphatase activity"/>
    <property type="evidence" value="ECO:0007669"/>
    <property type="project" value="UniProtKB-EC"/>
</dbReference>
<protein>
    <recommendedName>
        <fullName evidence="2">dUTP diphosphatase</fullName>
        <ecNumber evidence="2">3.6.1.23</ecNumber>
    </recommendedName>
</protein>
<dbReference type="NCBIfam" id="TIGR00576">
    <property type="entry name" value="dut"/>
    <property type="match status" value="1"/>
</dbReference>
<dbReference type="Pfam" id="PF00692">
    <property type="entry name" value="dUTPase"/>
    <property type="match status" value="1"/>
</dbReference>
<dbReference type="PANTHER" id="PTHR11241">
    <property type="entry name" value="DEOXYURIDINE 5'-TRIPHOSPHATE NUCLEOTIDOHYDROLASE"/>
    <property type="match status" value="1"/>
</dbReference>
<dbReference type="AlphaFoldDB" id="A0A6L5XC41"/>
<dbReference type="InterPro" id="IPR008181">
    <property type="entry name" value="dUTPase"/>
</dbReference>
<comment type="catalytic activity">
    <reaction evidence="5">
        <text>dUTP + H2O = dUMP + diphosphate + H(+)</text>
        <dbReference type="Rhea" id="RHEA:10248"/>
        <dbReference type="ChEBI" id="CHEBI:15377"/>
        <dbReference type="ChEBI" id="CHEBI:15378"/>
        <dbReference type="ChEBI" id="CHEBI:33019"/>
        <dbReference type="ChEBI" id="CHEBI:61555"/>
        <dbReference type="ChEBI" id="CHEBI:246422"/>
        <dbReference type="EC" id="3.6.1.23"/>
    </reaction>
</comment>
<dbReference type="GO" id="GO:0046081">
    <property type="term" value="P:dUTP catabolic process"/>
    <property type="evidence" value="ECO:0007669"/>
    <property type="project" value="InterPro"/>
</dbReference>
<dbReference type="InterPro" id="IPR033704">
    <property type="entry name" value="dUTPase_trimeric"/>
</dbReference>
<comment type="caution">
    <text evidence="7">The sequence shown here is derived from an EMBL/GenBank/DDBJ whole genome shotgun (WGS) entry which is preliminary data.</text>
</comment>
<dbReference type="SUPFAM" id="SSF51283">
    <property type="entry name" value="dUTPase-like"/>
    <property type="match status" value="1"/>
</dbReference>
<dbReference type="InterPro" id="IPR036157">
    <property type="entry name" value="dUTPase-like_sf"/>
</dbReference>
<dbReference type="Proteomes" id="UP000483362">
    <property type="component" value="Unassembled WGS sequence"/>
</dbReference>
<gene>
    <name evidence="7" type="primary">dut</name>
    <name evidence="7" type="ORF">FYJ29_03500</name>
</gene>
<evidence type="ECO:0000256" key="1">
    <source>
        <dbReference type="ARBA" id="ARBA00006581"/>
    </source>
</evidence>